<proteinExistence type="predicted"/>
<comment type="caution">
    <text evidence="2">The sequence shown here is derived from an EMBL/GenBank/DDBJ whole genome shotgun (WGS) entry which is preliminary data.</text>
</comment>
<dbReference type="AlphaFoldDB" id="A0AA42S6U7"/>
<evidence type="ECO:0008006" key="4">
    <source>
        <dbReference type="Google" id="ProtNLM"/>
    </source>
</evidence>
<feature type="chain" id="PRO_5041330011" description="Secreted protein" evidence="1">
    <location>
        <begin position="25"/>
        <end position="78"/>
    </location>
</feature>
<keyword evidence="1" id="KW-0732">Signal</keyword>
<feature type="signal peptide" evidence="1">
    <location>
        <begin position="1"/>
        <end position="24"/>
    </location>
</feature>
<protein>
    <recommendedName>
        <fullName evidence="4">Secreted protein</fullName>
    </recommendedName>
</protein>
<reference evidence="2" key="1">
    <citation type="submission" date="2022-09" db="EMBL/GenBank/DDBJ databases">
        <title>Intensive care unit water sources are persistently colonized with multi-drug resistant bacteria and are the site of extensive horizontal gene transfer of antibiotic resistance genes.</title>
        <authorList>
            <person name="Diorio-Toth L."/>
        </authorList>
    </citation>
    <scope>NUCLEOTIDE SEQUENCE</scope>
    <source>
        <strain evidence="2">GD03843</strain>
    </source>
</reference>
<gene>
    <name evidence="2" type="ORF">N5D93_24200</name>
</gene>
<dbReference type="Proteomes" id="UP001161094">
    <property type="component" value="Unassembled WGS sequence"/>
</dbReference>
<name>A0AA42S6U7_9BURK</name>
<accession>A0AA42S6U7</accession>
<dbReference type="EMBL" id="JAOCDZ010000020">
    <property type="protein sequence ID" value="MDH0738938.1"/>
    <property type="molecule type" value="Genomic_DNA"/>
</dbReference>
<sequence length="78" mass="8500">MIRKFFPMASALLMAGGMAVPANHANSSPVTSMNVSFTVLSQCTVGHQDGSHPIVRCAHKTPSLIQRRPDAQYWTVVF</sequence>
<evidence type="ECO:0000313" key="3">
    <source>
        <dbReference type="Proteomes" id="UP001161094"/>
    </source>
</evidence>
<evidence type="ECO:0000313" key="2">
    <source>
        <dbReference type="EMBL" id="MDH0738938.1"/>
    </source>
</evidence>
<organism evidence="2 3">
    <name type="scientific">Achromobacter spanius</name>
    <dbReference type="NCBI Taxonomy" id="217203"/>
    <lineage>
        <taxon>Bacteria</taxon>
        <taxon>Pseudomonadati</taxon>
        <taxon>Pseudomonadota</taxon>
        <taxon>Betaproteobacteria</taxon>
        <taxon>Burkholderiales</taxon>
        <taxon>Alcaligenaceae</taxon>
        <taxon>Achromobacter</taxon>
    </lineage>
</organism>
<evidence type="ECO:0000256" key="1">
    <source>
        <dbReference type="SAM" id="SignalP"/>
    </source>
</evidence>
<dbReference type="RefSeq" id="WP_279996774.1">
    <property type="nucleotide sequence ID" value="NZ_CBFGSQ010000004.1"/>
</dbReference>